<dbReference type="SUPFAM" id="SSF51246">
    <property type="entry name" value="Rudiment single hybrid motif"/>
    <property type="match status" value="1"/>
</dbReference>
<dbReference type="Pfam" id="PF21385">
    <property type="entry name" value="ACCA_BT"/>
    <property type="match status" value="1"/>
</dbReference>
<dbReference type="Proteomes" id="UP000823046">
    <property type="component" value="Unassembled WGS sequence"/>
</dbReference>
<dbReference type="SMART" id="SM00878">
    <property type="entry name" value="Biotin_carb_C"/>
    <property type="match status" value="1"/>
</dbReference>
<dbReference type="PROSITE" id="PS00867">
    <property type="entry name" value="CPSASE_2"/>
    <property type="match status" value="1"/>
</dbReference>
<evidence type="ECO:0000256" key="3">
    <source>
        <dbReference type="ARBA" id="ARBA00022741"/>
    </source>
</evidence>
<dbReference type="InterPro" id="IPR049074">
    <property type="entry name" value="ACCA_BT"/>
</dbReference>
<evidence type="ECO:0000259" key="10">
    <source>
        <dbReference type="PROSITE" id="PS50975"/>
    </source>
</evidence>
<dbReference type="Pfam" id="PF02786">
    <property type="entry name" value="CPSase_L_D2"/>
    <property type="match status" value="1"/>
</dbReference>
<organism evidence="12 13">
    <name type="scientific">Cardiosporidium cionae</name>
    <dbReference type="NCBI Taxonomy" id="476202"/>
    <lineage>
        <taxon>Eukaryota</taxon>
        <taxon>Sar</taxon>
        <taxon>Alveolata</taxon>
        <taxon>Apicomplexa</taxon>
        <taxon>Aconoidasida</taxon>
        <taxon>Nephromycida</taxon>
        <taxon>Cardiosporidium</taxon>
    </lineage>
</organism>
<dbReference type="SUPFAM" id="SSF56059">
    <property type="entry name" value="Glutathione synthetase ATP-binding domain-like"/>
    <property type="match status" value="1"/>
</dbReference>
<dbReference type="InterPro" id="IPR000089">
    <property type="entry name" value="Biotin_lipoyl"/>
</dbReference>
<keyword evidence="5" id="KW-0092">Biotin</keyword>
<keyword evidence="4 8" id="KW-0067">ATP-binding</keyword>
<dbReference type="PROSITE" id="PS00188">
    <property type="entry name" value="BIOTIN"/>
    <property type="match status" value="1"/>
</dbReference>
<evidence type="ECO:0000256" key="6">
    <source>
        <dbReference type="ARBA" id="ARBA00048065"/>
    </source>
</evidence>
<evidence type="ECO:0000256" key="7">
    <source>
        <dbReference type="ARBA" id="ARBA00048600"/>
    </source>
</evidence>
<protein>
    <recommendedName>
        <fullName evidence="1">biotin carboxylase</fullName>
        <ecNumber evidence="1">6.3.4.14</ecNumber>
    </recommendedName>
</protein>
<dbReference type="InterPro" id="IPR011054">
    <property type="entry name" value="Rudment_hybrid_motif"/>
</dbReference>
<name>A0ABQ7J3R9_9APIC</name>
<evidence type="ECO:0000256" key="5">
    <source>
        <dbReference type="ARBA" id="ARBA00023267"/>
    </source>
</evidence>
<comment type="catalytic activity">
    <reaction evidence="6">
        <text>hydrogencarbonate + acetyl-CoA + ATP = malonyl-CoA + ADP + phosphate + H(+)</text>
        <dbReference type="Rhea" id="RHEA:11308"/>
        <dbReference type="ChEBI" id="CHEBI:15378"/>
        <dbReference type="ChEBI" id="CHEBI:17544"/>
        <dbReference type="ChEBI" id="CHEBI:30616"/>
        <dbReference type="ChEBI" id="CHEBI:43474"/>
        <dbReference type="ChEBI" id="CHEBI:57288"/>
        <dbReference type="ChEBI" id="CHEBI:57384"/>
        <dbReference type="ChEBI" id="CHEBI:456216"/>
        <dbReference type="EC" id="6.4.1.2"/>
    </reaction>
</comment>
<dbReference type="EC" id="6.3.4.14" evidence="1"/>
<feature type="non-terminal residue" evidence="12">
    <location>
        <position position="513"/>
    </location>
</feature>
<dbReference type="Gene3D" id="3.30.470.20">
    <property type="entry name" value="ATP-grasp fold, B domain"/>
    <property type="match status" value="1"/>
</dbReference>
<dbReference type="PANTHER" id="PTHR45728:SF3">
    <property type="entry name" value="ACETYL-COA CARBOXYLASE"/>
    <property type="match status" value="1"/>
</dbReference>
<keyword evidence="3 8" id="KW-0547">Nucleotide-binding</keyword>
<evidence type="ECO:0000259" key="9">
    <source>
        <dbReference type="PROSITE" id="PS50968"/>
    </source>
</evidence>
<evidence type="ECO:0000313" key="12">
    <source>
        <dbReference type="EMBL" id="KAF8817745.1"/>
    </source>
</evidence>
<dbReference type="SUPFAM" id="SSF51230">
    <property type="entry name" value="Single hybrid motif"/>
    <property type="match status" value="1"/>
</dbReference>
<evidence type="ECO:0000256" key="8">
    <source>
        <dbReference type="PROSITE-ProRule" id="PRU00409"/>
    </source>
</evidence>
<feature type="domain" description="ATP-grasp" evidence="10">
    <location>
        <begin position="1"/>
        <end position="64"/>
    </location>
</feature>
<dbReference type="CDD" id="cd06850">
    <property type="entry name" value="biotinyl_domain"/>
    <property type="match status" value="1"/>
</dbReference>
<dbReference type="InterPro" id="IPR001882">
    <property type="entry name" value="Biotin_BS"/>
</dbReference>
<accession>A0ABQ7J3R9</accession>
<feature type="domain" description="Biotin carboxylation" evidence="11">
    <location>
        <begin position="1"/>
        <end position="214"/>
    </location>
</feature>
<dbReference type="PROSITE" id="PS50975">
    <property type="entry name" value="ATP_GRASP"/>
    <property type="match status" value="1"/>
</dbReference>
<dbReference type="InterPro" id="IPR005479">
    <property type="entry name" value="CPAse_ATP-bd"/>
</dbReference>
<dbReference type="InterPro" id="IPR011764">
    <property type="entry name" value="Biotin_carboxylation_dom"/>
</dbReference>
<sequence length="513" mass="57376">MERAAQRLTSSIGYQSAGTVEFLYNLDNNKYYFLELNPRLQVEHPVTEGNTGINLPATQFQVAMGIPLHRIPDIRRFWGASPEGVDSIDFNKPHIPITNHIMAARITAENPDEGFKPTSGSIERVEYQFAPKVWGYFSVGANGAIHEYADSQFGHIFAEGKTREEARKALMLALKRVDVRGEIRTTVEYLSQLLETRDFTANTINTGWLDGIIKQQSVDVPIQKDEVIVAAALFRSLQALKEREKKILNSLQRGQLFVREVQELNSLQQVIFYDNQKYSFSVERTGRDVYVLQMNDQSIEARCREQPDGSVMATFGGKSHKFNGREEVMGLRMSVDGVTVFLPSSSDPSELPSDINGKLIRYLVKDGGTVARGEPFAEVEAMKMIMTLKAGASGKITHLKSPGSIVAAGELLASLQLKDAQFVKKVETFTGKLDIEDIPVRLGDYDAATRLELIMQGFNHPVDINLQKVLASPVGENRDSIGEFVERLLRQFLEVESLFAGKVRDQTFISTYT</sequence>
<feature type="domain" description="Lipoyl-binding" evidence="9">
    <location>
        <begin position="337"/>
        <end position="416"/>
    </location>
</feature>
<dbReference type="PROSITE" id="PS50968">
    <property type="entry name" value="BIOTINYL_LIPOYL"/>
    <property type="match status" value="1"/>
</dbReference>
<dbReference type="Pfam" id="PF00364">
    <property type="entry name" value="Biotin_lipoyl"/>
    <property type="match status" value="1"/>
</dbReference>
<evidence type="ECO:0000256" key="4">
    <source>
        <dbReference type="ARBA" id="ARBA00022840"/>
    </source>
</evidence>
<dbReference type="InterPro" id="IPR011053">
    <property type="entry name" value="Single_hybrid_motif"/>
</dbReference>
<dbReference type="PANTHER" id="PTHR45728">
    <property type="entry name" value="ACETYL-COA CARBOXYLASE, ISOFORM A"/>
    <property type="match status" value="1"/>
</dbReference>
<dbReference type="EMBL" id="JADAQX010001600">
    <property type="protein sequence ID" value="KAF8817745.1"/>
    <property type="molecule type" value="Genomic_DNA"/>
</dbReference>
<dbReference type="Pfam" id="PF02785">
    <property type="entry name" value="Biotin_carb_C"/>
    <property type="match status" value="1"/>
</dbReference>
<proteinExistence type="predicted"/>
<dbReference type="InterPro" id="IPR011761">
    <property type="entry name" value="ATP-grasp"/>
</dbReference>
<evidence type="ECO:0000256" key="1">
    <source>
        <dbReference type="ARBA" id="ARBA00013263"/>
    </source>
</evidence>
<evidence type="ECO:0000256" key="2">
    <source>
        <dbReference type="ARBA" id="ARBA00022598"/>
    </source>
</evidence>
<keyword evidence="2" id="KW-0436">Ligase</keyword>
<keyword evidence="13" id="KW-1185">Reference proteome</keyword>
<dbReference type="InterPro" id="IPR005482">
    <property type="entry name" value="Biotin_COase_C"/>
</dbReference>
<dbReference type="Gene3D" id="2.40.50.100">
    <property type="match status" value="1"/>
</dbReference>
<evidence type="ECO:0000259" key="11">
    <source>
        <dbReference type="PROSITE" id="PS50979"/>
    </source>
</evidence>
<dbReference type="PROSITE" id="PS50979">
    <property type="entry name" value="BC"/>
    <property type="match status" value="1"/>
</dbReference>
<reference evidence="12 13" key="1">
    <citation type="journal article" date="2020" name="bioRxiv">
        <title>Metabolic contributions of an alphaproteobacterial endosymbiont in the apicomplexan Cardiosporidium cionae.</title>
        <authorList>
            <person name="Hunter E.S."/>
            <person name="Paight C.J."/>
            <person name="Lane C.E."/>
        </authorList>
    </citation>
    <scope>NUCLEOTIDE SEQUENCE [LARGE SCALE GENOMIC DNA]</scope>
    <source>
        <strain evidence="12">ESH_2018</strain>
    </source>
</reference>
<gene>
    <name evidence="12" type="primary">ACC1</name>
    <name evidence="12" type="ORF">IE077_002617</name>
</gene>
<comment type="catalytic activity">
    <reaction evidence="7">
        <text>N(6)-biotinyl-L-lysyl-[protein] + hydrogencarbonate + ATP = N(6)-carboxybiotinyl-L-lysyl-[protein] + ADP + phosphate + H(+)</text>
        <dbReference type="Rhea" id="RHEA:13501"/>
        <dbReference type="Rhea" id="RHEA-COMP:10505"/>
        <dbReference type="Rhea" id="RHEA-COMP:10506"/>
        <dbReference type="ChEBI" id="CHEBI:15378"/>
        <dbReference type="ChEBI" id="CHEBI:17544"/>
        <dbReference type="ChEBI" id="CHEBI:30616"/>
        <dbReference type="ChEBI" id="CHEBI:43474"/>
        <dbReference type="ChEBI" id="CHEBI:83144"/>
        <dbReference type="ChEBI" id="CHEBI:83145"/>
        <dbReference type="ChEBI" id="CHEBI:456216"/>
        <dbReference type="EC" id="6.3.4.14"/>
    </reaction>
</comment>
<dbReference type="InterPro" id="IPR049076">
    <property type="entry name" value="ACCA"/>
</dbReference>
<evidence type="ECO:0000313" key="13">
    <source>
        <dbReference type="Proteomes" id="UP000823046"/>
    </source>
</evidence>
<comment type="caution">
    <text evidence="12">The sequence shown here is derived from an EMBL/GenBank/DDBJ whole genome shotgun (WGS) entry which is preliminary data.</text>
</comment>